<dbReference type="EMBL" id="MU856995">
    <property type="protein sequence ID" value="KAK4151909.1"/>
    <property type="molecule type" value="Genomic_DNA"/>
</dbReference>
<proteinExistence type="inferred from homology"/>
<dbReference type="PANTHER" id="PTHR15341">
    <property type="entry name" value="SUN-COR STEROID HORMONE RECEPTOR CO-REPRESSOR"/>
    <property type="match status" value="1"/>
</dbReference>
<evidence type="ECO:0000256" key="5">
    <source>
        <dbReference type="ARBA" id="ARBA00023242"/>
    </source>
</evidence>
<gene>
    <name evidence="9" type="ORF">C8A00DRAFT_44958</name>
</gene>
<name>A0AAN6VIV0_9PEZI</name>
<feature type="region of interest" description="Disordered" evidence="8">
    <location>
        <begin position="112"/>
        <end position="244"/>
    </location>
</feature>
<evidence type="ECO:0000313" key="9">
    <source>
        <dbReference type="EMBL" id="KAK4151909.1"/>
    </source>
</evidence>
<evidence type="ECO:0000313" key="10">
    <source>
        <dbReference type="Proteomes" id="UP001302745"/>
    </source>
</evidence>
<evidence type="ECO:0000256" key="3">
    <source>
        <dbReference type="ARBA" id="ARBA00022552"/>
    </source>
</evidence>
<comment type="subcellular location">
    <subcellularLocation>
        <location evidence="1 6">Nucleus</location>
    </subcellularLocation>
</comment>
<dbReference type="GO" id="GO:0000460">
    <property type="term" value="P:maturation of 5.8S rRNA"/>
    <property type="evidence" value="ECO:0007669"/>
    <property type="project" value="TreeGrafter"/>
</dbReference>
<evidence type="ECO:0000256" key="8">
    <source>
        <dbReference type="SAM" id="MobiDB-lite"/>
    </source>
</evidence>
<feature type="compositionally biased region" description="Low complexity" evidence="8">
    <location>
        <begin position="134"/>
        <end position="153"/>
    </location>
</feature>
<dbReference type="GO" id="GO:0010468">
    <property type="term" value="P:regulation of gene expression"/>
    <property type="evidence" value="ECO:0007669"/>
    <property type="project" value="TreeGrafter"/>
</dbReference>
<evidence type="ECO:0000256" key="6">
    <source>
        <dbReference type="RuleBase" id="RU368003"/>
    </source>
</evidence>
<evidence type="ECO:0000256" key="7">
    <source>
        <dbReference type="SAM" id="Coils"/>
    </source>
</evidence>
<dbReference type="InterPro" id="IPR007146">
    <property type="entry name" value="Sas10/Utp3/C1D"/>
</dbReference>
<organism evidence="9 10">
    <name type="scientific">Chaetomidium leptoderma</name>
    <dbReference type="NCBI Taxonomy" id="669021"/>
    <lineage>
        <taxon>Eukaryota</taxon>
        <taxon>Fungi</taxon>
        <taxon>Dikarya</taxon>
        <taxon>Ascomycota</taxon>
        <taxon>Pezizomycotina</taxon>
        <taxon>Sordariomycetes</taxon>
        <taxon>Sordariomycetidae</taxon>
        <taxon>Sordariales</taxon>
        <taxon>Chaetomiaceae</taxon>
        <taxon>Chaetomidium</taxon>
    </lineage>
</organism>
<feature type="region of interest" description="Disordered" evidence="8">
    <location>
        <begin position="276"/>
        <end position="298"/>
    </location>
</feature>
<evidence type="ECO:0000256" key="1">
    <source>
        <dbReference type="ARBA" id="ARBA00004123"/>
    </source>
</evidence>
<keyword evidence="5 6" id="KW-0539">Nucleus</keyword>
<evidence type="ECO:0000256" key="2">
    <source>
        <dbReference type="ARBA" id="ARBA00009154"/>
    </source>
</evidence>
<comment type="caution">
    <text evidence="9">The sequence shown here is derived from an EMBL/GenBank/DDBJ whole genome shotgun (WGS) entry which is preliminary data.</text>
</comment>
<keyword evidence="3 6" id="KW-0698">rRNA processing</keyword>
<reference evidence="9" key="1">
    <citation type="journal article" date="2023" name="Mol. Phylogenet. Evol.">
        <title>Genome-scale phylogeny and comparative genomics of the fungal order Sordariales.</title>
        <authorList>
            <person name="Hensen N."/>
            <person name="Bonometti L."/>
            <person name="Westerberg I."/>
            <person name="Brannstrom I.O."/>
            <person name="Guillou S."/>
            <person name="Cros-Aarteil S."/>
            <person name="Calhoun S."/>
            <person name="Haridas S."/>
            <person name="Kuo A."/>
            <person name="Mondo S."/>
            <person name="Pangilinan J."/>
            <person name="Riley R."/>
            <person name="LaButti K."/>
            <person name="Andreopoulos B."/>
            <person name="Lipzen A."/>
            <person name="Chen C."/>
            <person name="Yan M."/>
            <person name="Daum C."/>
            <person name="Ng V."/>
            <person name="Clum A."/>
            <person name="Steindorff A."/>
            <person name="Ohm R.A."/>
            <person name="Martin F."/>
            <person name="Silar P."/>
            <person name="Natvig D.O."/>
            <person name="Lalanne C."/>
            <person name="Gautier V."/>
            <person name="Ament-Velasquez S.L."/>
            <person name="Kruys A."/>
            <person name="Hutchinson M.I."/>
            <person name="Powell A.J."/>
            <person name="Barry K."/>
            <person name="Miller A.N."/>
            <person name="Grigoriev I.V."/>
            <person name="Debuchy R."/>
            <person name="Gladieux P."/>
            <person name="Hiltunen Thoren M."/>
            <person name="Johannesson H."/>
        </authorList>
    </citation>
    <scope>NUCLEOTIDE SEQUENCE</scope>
    <source>
        <strain evidence="9">CBS 538.74</strain>
    </source>
</reference>
<sequence>MDVSDVTPQLDRLEEELNKAQETLEPLLGDIGDISSKLPLLDKAKLYVLVSYTIESLLFSALRLNGVETRNHAIFTELARVKQYVEKIQKLETPPAERETTVNTEAAARIIKANLSGRRRRRKPPRRSGRSSSRKTALLRSARSSLSGRSATGARRRNEKPGESFGSIKQRVGEDIPPTPPGHVSRVARDDGHCVSSARPAPARAPVRNPAQQQQTRPATTYAAPRSAAAAPPAPAAPAASQGPGLMGQMASTAAGVAIGSSIGHMVGGLFSGGSSSEPLPAAQAQQAQATSNNSSWGNNCAGATEQFTKCMDDQGGNMQICGWYLEQLKACQAAASQF</sequence>
<comment type="similarity">
    <text evidence="2 6">Belongs to the C1D family.</text>
</comment>
<dbReference type="AlphaFoldDB" id="A0AAN6VIV0"/>
<dbReference type="PANTHER" id="PTHR15341:SF3">
    <property type="entry name" value="NUCLEAR NUCLEIC ACID-BINDING PROTEIN C1D"/>
    <property type="match status" value="1"/>
</dbReference>
<keyword evidence="10" id="KW-1185">Reference proteome</keyword>
<dbReference type="InterPro" id="IPR011082">
    <property type="entry name" value="Exosome-assoc_fac/DNA_repair"/>
</dbReference>
<dbReference type="GO" id="GO:0003723">
    <property type="term" value="F:RNA binding"/>
    <property type="evidence" value="ECO:0007669"/>
    <property type="project" value="UniProtKB-UniRule"/>
</dbReference>
<dbReference type="GO" id="GO:0000178">
    <property type="term" value="C:exosome (RNase complex)"/>
    <property type="evidence" value="ECO:0007669"/>
    <property type="project" value="TreeGrafter"/>
</dbReference>
<dbReference type="Proteomes" id="UP001302745">
    <property type="component" value="Unassembled WGS sequence"/>
</dbReference>
<dbReference type="GO" id="GO:0003677">
    <property type="term" value="F:DNA binding"/>
    <property type="evidence" value="ECO:0007669"/>
    <property type="project" value="TreeGrafter"/>
</dbReference>
<keyword evidence="7" id="KW-0175">Coiled coil</keyword>
<evidence type="ECO:0000256" key="4">
    <source>
        <dbReference type="ARBA" id="ARBA00022884"/>
    </source>
</evidence>
<comment type="function">
    <text evidence="6">Required for exosome-dependent processing of pre-rRNA and small nucleolar RNA (snRNA) precursors. Involved in processing of 35S pre-rRNA at the A0, A1 and A2 sites.</text>
</comment>
<feature type="coiled-coil region" evidence="7">
    <location>
        <begin position="3"/>
        <end position="30"/>
    </location>
</feature>
<feature type="compositionally biased region" description="Low complexity" evidence="8">
    <location>
        <begin position="198"/>
        <end position="242"/>
    </location>
</feature>
<dbReference type="Pfam" id="PF04000">
    <property type="entry name" value="Sas10_Utp3"/>
    <property type="match status" value="1"/>
</dbReference>
<keyword evidence="4 6" id="KW-0694">RNA-binding</keyword>
<dbReference type="GO" id="GO:0005730">
    <property type="term" value="C:nucleolus"/>
    <property type="evidence" value="ECO:0007669"/>
    <property type="project" value="TreeGrafter"/>
</dbReference>
<protein>
    <recommendedName>
        <fullName evidence="6">Exosome complex protein</fullName>
    </recommendedName>
</protein>
<reference evidence="9" key="2">
    <citation type="submission" date="2023-05" db="EMBL/GenBank/DDBJ databases">
        <authorList>
            <consortium name="Lawrence Berkeley National Laboratory"/>
            <person name="Steindorff A."/>
            <person name="Hensen N."/>
            <person name="Bonometti L."/>
            <person name="Westerberg I."/>
            <person name="Brannstrom I.O."/>
            <person name="Guillou S."/>
            <person name="Cros-Aarteil S."/>
            <person name="Calhoun S."/>
            <person name="Haridas S."/>
            <person name="Kuo A."/>
            <person name="Mondo S."/>
            <person name="Pangilinan J."/>
            <person name="Riley R."/>
            <person name="Labutti K."/>
            <person name="Andreopoulos B."/>
            <person name="Lipzen A."/>
            <person name="Chen C."/>
            <person name="Yanf M."/>
            <person name="Daum C."/>
            <person name="Ng V."/>
            <person name="Clum A."/>
            <person name="Ohm R."/>
            <person name="Martin F."/>
            <person name="Silar P."/>
            <person name="Natvig D."/>
            <person name="Lalanne C."/>
            <person name="Gautier V."/>
            <person name="Ament-Velasquez S.L."/>
            <person name="Kruys A."/>
            <person name="Hutchinson M.I."/>
            <person name="Powell A.J."/>
            <person name="Barry K."/>
            <person name="Miller A.N."/>
            <person name="Grigoriev I.V."/>
            <person name="Debuchy R."/>
            <person name="Gladieux P."/>
            <person name="Thoren M.H."/>
            <person name="Johannesson H."/>
        </authorList>
    </citation>
    <scope>NUCLEOTIDE SEQUENCE</scope>
    <source>
        <strain evidence="9">CBS 538.74</strain>
    </source>
</reference>
<accession>A0AAN6VIV0</accession>
<feature type="compositionally biased region" description="Basic residues" evidence="8">
    <location>
        <begin position="117"/>
        <end position="133"/>
    </location>
</feature>